<keyword evidence="2" id="KW-1185">Reference proteome</keyword>
<proteinExistence type="predicted"/>
<dbReference type="Proteomes" id="UP001207468">
    <property type="component" value="Unassembled WGS sequence"/>
</dbReference>
<evidence type="ECO:0000313" key="1">
    <source>
        <dbReference type="EMBL" id="KAI9513198.1"/>
    </source>
</evidence>
<name>A0ACC0UNF3_9AGAM</name>
<protein>
    <submittedName>
        <fullName evidence="1">Arginine-tRNA-protein transferase</fullName>
    </submittedName>
</protein>
<sequence>MPSHPITTLALLCFCRAPCLSLLPCCPVEDIARSLGSEQDMSTVPTIVEPHLPYNSSCGYCKGTGEMSFFATSLTAYRMSCSVYQGMIDRGWRRSGLFCYKPDLKRSCCPEYTIKCVFRNSRFRSRAERSTRPNSRRRRVNESLLIGAFLHAHCLPSSRCTAAQYTVRRCALDTRVGKIGG</sequence>
<accession>A0ACC0UNF3</accession>
<comment type="caution">
    <text evidence="1">The sequence shown here is derived from an EMBL/GenBank/DDBJ whole genome shotgun (WGS) entry which is preliminary data.</text>
</comment>
<keyword evidence="1" id="KW-0808">Transferase</keyword>
<reference evidence="1" key="1">
    <citation type="submission" date="2021-03" db="EMBL/GenBank/DDBJ databases">
        <title>Evolutionary priming and transition to the ectomycorrhizal habit in an iconic lineage of mushroom-forming fungi: is preadaptation a requirement?</title>
        <authorList>
            <consortium name="DOE Joint Genome Institute"/>
            <person name="Looney B.P."/>
            <person name="Miyauchi S."/>
            <person name="Morin E."/>
            <person name="Drula E."/>
            <person name="Courty P.E."/>
            <person name="Chicoki N."/>
            <person name="Fauchery L."/>
            <person name="Kohler A."/>
            <person name="Kuo A."/>
            <person name="LaButti K."/>
            <person name="Pangilinan J."/>
            <person name="Lipzen A."/>
            <person name="Riley R."/>
            <person name="Andreopoulos W."/>
            <person name="He G."/>
            <person name="Johnson J."/>
            <person name="Barry K.W."/>
            <person name="Grigoriev I.V."/>
            <person name="Nagy L."/>
            <person name="Hibbett D."/>
            <person name="Henrissat B."/>
            <person name="Matheny P.B."/>
            <person name="Labbe J."/>
            <person name="Martin A.F."/>
        </authorList>
    </citation>
    <scope>NUCLEOTIDE SEQUENCE</scope>
    <source>
        <strain evidence="1">BPL698</strain>
    </source>
</reference>
<dbReference type="EMBL" id="JAGFNK010000002">
    <property type="protein sequence ID" value="KAI9513198.1"/>
    <property type="molecule type" value="Genomic_DNA"/>
</dbReference>
<organism evidence="1 2">
    <name type="scientific">Russula earlei</name>
    <dbReference type="NCBI Taxonomy" id="71964"/>
    <lineage>
        <taxon>Eukaryota</taxon>
        <taxon>Fungi</taxon>
        <taxon>Dikarya</taxon>
        <taxon>Basidiomycota</taxon>
        <taxon>Agaricomycotina</taxon>
        <taxon>Agaricomycetes</taxon>
        <taxon>Russulales</taxon>
        <taxon>Russulaceae</taxon>
        <taxon>Russula</taxon>
    </lineage>
</organism>
<gene>
    <name evidence="1" type="ORF">F5148DRAFT_280386</name>
</gene>
<evidence type="ECO:0000313" key="2">
    <source>
        <dbReference type="Proteomes" id="UP001207468"/>
    </source>
</evidence>